<organism evidence="1 2">
    <name type="scientific">Monascus purpureus</name>
    <name type="common">Red mold</name>
    <name type="synonym">Monascus anka</name>
    <dbReference type="NCBI Taxonomy" id="5098"/>
    <lineage>
        <taxon>Eukaryota</taxon>
        <taxon>Fungi</taxon>
        <taxon>Dikarya</taxon>
        <taxon>Ascomycota</taxon>
        <taxon>Pezizomycotina</taxon>
        <taxon>Eurotiomycetes</taxon>
        <taxon>Eurotiomycetidae</taxon>
        <taxon>Eurotiales</taxon>
        <taxon>Aspergillaceae</taxon>
        <taxon>Monascus</taxon>
    </lineage>
</organism>
<evidence type="ECO:0000313" key="2">
    <source>
        <dbReference type="Proteomes" id="UP000319663"/>
    </source>
</evidence>
<accession>A0A507QS31</accession>
<name>A0A507QS31_MONPU</name>
<comment type="caution">
    <text evidence="1">The sequence shown here is derived from an EMBL/GenBank/DDBJ whole genome shotgun (WGS) entry which is preliminary data.</text>
</comment>
<keyword evidence="2" id="KW-1185">Reference proteome</keyword>
<reference evidence="1 2" key="1">
    <citation type="submission" date="2019-06" db="EMBL/GenBank/DDBJ databases">
        <title>Wine fermentation using esterase from Monascus purpureus.</title>
        <authorList>
            <person name="Geng C."/>
            <person name="Zhang Y."/>
        </authorList>
    </citation>
    <scope>NUCLEOTIDE SEQUENCE [LARGE SCALE GENOMIC DNA]</scope>
    <source>
        <strain evidence="1">HQ1</strain>
    </source>
</reference>
<sequence length="52" mass="6176">MSDLEQLNREHFSKPIPGERLNAFWKTARECAKEFKNENLGTEPRSRRGERD</sequence>
<proteinExistence type="predicted"/>
<dbReference type="EMBL" id="VIFY01000079">
    <property type="protein sequence ID" value="TQB71598.1"/>
    <property type="molecule type" value="Genomic_DNA"/>
</dbReference>
<gene>
    <name evidence="1" type="ORF">MPDQ_007457</name>
</gene>
<dbReference type="Proteomes" id="UP000319663">
    <property type="component" value="Unassembled WGS sequence"/>
</dbReference>
<evidence type="ECO:0000313" key="1">
    <source>
        <dbReference type="EMBL" id="TQB71598.1"/>
    </source>
</evidence>
<protein>
    <submittedName>
        <fullName evidence="1">Uncharacterized protein</fullName>
    </submittedName>
</protein>
<dbReference type="AlphaFoldDB" id="A0A507QS31"/>